<dbReference type="Pfam" id="PF08241">
    <property type="entry name" value="Methyltransf_11"/>
    <property type="match status" value="1"/>
</dbReference>
<dbReference type="Proteomes" id="UP000274033">
    <property type="component" value="Unassembled WGS sequence"/>
</dbReference>
<dbReference type="InterPro" id="IPR013216">
    <property type="entry name" value="Methyltransf_11"/>
</dbReference>
<name>A0A3N9UCR6_9BACI</name>
<protein>
    <submittedName>
        <fullName evidence="2">Class I SAM-dependent methyltransferase</fullName>
    </submittedName>
</protein>
<organism evidence="2 3">
    <name type="scientific">Lysinibacillus composti</name>
    <dbReference type="NCBI Taxonomy" id="720633"/>
    <lineage>
        <taxon>Bacteria</taxon>
        <taxon>Bacillati</taxon>
        <taxon>Bacillota</taxon>
        <taxon>Bacilli</taxon>
        <taxon>Bacillales</taxon>
        <taxon>Bacillaceae</taxon>
        <taxon>Lysinibacillus</taxon>
    </lineage>
</organism>
<evidence type="ECO:0000259" key="1">
    <source>
        <dbReference type="Pfam" id="PF08241"/>
    </source>
</evidence>
<dbReference type="Gene3D" id="3.40.50.150">
    <property type="entry name" value="Vaccinia Virus protein VP39"/>
    <property type="match status" value="1"/>
</dbReference>
<accession>A0A3N9UCR6</accession>
<proteinExistence type="predicted"/>
<dbReference type="RefSeq" id="WP_124765429.1">
    <property type="nucleotide sequence ID" value="NZ_JAFBDY010000011.1"/>
</dbReference>
<dbReference type="CDD" id="cd02440">
    <property type="entry name" value="AdoMet_MTases"/>
    <property type="match status" value="1"/>
</dbReference>
<dbReference type="SUPFAM" id="SSF53335">
    <property type="entry name" value="S-adenosyl-L-methionine-dependent methyltransferases"/>
    <property type="match status" value="1"/>
</dbReference>
<keyword evidence="2" id="KW-0489">Methyltransferase</keyword>
<reference evidence="2 3" key="1">
    <citation type="journal article" date="2013" name="J. Microbiol.">
        <title>Lysinibacillus chungkukjangi sp. nov., isolated from Chungkukjang, Korean fermented soybean food.</title>
        <authorList>
            <person name="Kim S.J."/>
            <person name="Jang Y.H."/>
            <person name="Hamada M."/>
            <person name="Ahn J.H."/>
            <person name="Weon H.Y."/>
            <person name="Suzuki K."/>
            <person name="Whang K.S."/>
            <person name="Kwon S.W."/>
        </authorList>
    </citation>
    <scope>NUCLEOTIDE SEQUENCE [LARGE SCALE GENOMIC DNA]</scope>
    <source>
        <strain evidence="2 3">MCCC 1A12701</strain>
    </source>
</reference>
<dbReference type="EMBL" id="RRCT01000012">
    <property type="protein sequence ID" value="RQW74075.1"/>
    <property type="molecule type" value="Genomic_DNA"/>
</dbReference>
<comment type="caution">
    <text evidence="2">The sequence shown here is derived from an EMBL/GenBank/DDBJ whole genome shotgun (WGS) entry which is preliminary data.</text>
</comment>
<keyword evidence="2" id="KW-0808">Transferase</keyword>
<dbReference type="OrthoDB" id="323463at2"/>
<feature type="domain" description="Methyltransferase type 11" evidence="1">
    <location>
        <begin position="46"/>
        <end position="142"/>
    </location>
</feature>
<dbReference type="GO" id="GO:0032259">
    <property type="term" value="P:methylation"/>
    <property type="evidence" value="ECO:0007669"/>
    <property type="project" value="UniProtKB-KW"/>
</dbReference>
<keyword evidence="3" id="KW-1185">Reference proteome</keyword>
<evidence type="ECO:0000313" key="2">
    <source>
        <dbReference type="EMBL" id="RQW74075.1"/>
    </source>
</evidence>
<evidence type="ECO:0000313" key="3">
    <source>
        <dbReference type="Proteomes" id="UP000274033"/>
    </source>
</evidence>
<dbReference type="InterPro" id="IPR029063">
    <property type="entry name" value="SAM-dependent_MTases_sf"/>
</dbReference>
<dbReference type="AlphaFoldDB" id="A0A3N9UCR6"/>
<sequence>MSEKESVLHQFGKNAEKYVTSKIHAKGNDLAMVVEIARENQNGDLLDIATGGGHVANALAPLFTNVVALDLTPEMLESAKKFITSNGHTNVSFIQGDALNLPFPNQTFGTVTCRIAPHHFPNVNQFIKEAFRVLKDNGLFILVDNVAPELDEYDHFYNFVEKKRDPSHVRAYKKSEWITYLEKEGFTIQTFSTFKKTFNFDVWCEMMDVPQQDKEELNAFMNAASKNLQQHFSIELLNDQVQSFQGQSMLLVASKGETH</sequence>
<dbReference type="PANTHER" id="PTHR43591">
    <property type="entry name" value="METHYLTRANSFERASE"/>
    <property type="match status" value="1"/>
</dbReference>
<dbReference type="GO" id="GO:0008757">
    <property type="term" value="F:S-adenosylmethionine-dependent methyltransferase activity"/>
    <property type="evidence" value="ECO:0007669"/>
    <property type="project" value="InterPro"/>
</dbReference>
<gene>
    <name evidence="2" type="ORF">EBB45_13065</name>
</gene>